<organism evidence="1 2">
    <name type="scientific">Kalanchoe fedtschenkoi</name>
    <name type="common">Lavender scallops</name>
    <name type="synonym">South American air plant</name>
    <dbReference type="NCBI Taxonomy" id="63787"/>
    <lineage>
        <taxon>Eukaryota</taxon>
        <taxon>Viridiplantae</taxon>
        <taxon>Streptophyta</taxon>
        <taxon>Embryophyta</taxon>
        <taxon>Tracheophyta</taxon>
        <taxon>Spermatophyta</taxon>
        <taxon>Magnoliopsida</taxon>
        <taxon>eudicotyledons</taxon>
        <taxon>Gunneridae</taxon>
        <taxon>Pentapetalae</taxon>
        <taxon>Saxifragales</taxon>
        <taxon>Crassulaceae</taxon>
        <taxon>Kalanchoe</taxon>
    </lineage>
</organism>
<dbReference type="PANTHER" id="PTHR47718">
    <property type="entry name" value="OS01G0519700 PROTEIN"/>
    <property type="match status" value="1"/>
</dbReference>
<evidence type="ECO:0000313" key="1">
    <source>
        <dbReference type="EnsemblPlants" id="Kaladp0769s0002.1.v1.1.CDS.1"/>
    </source>
</evidence>
<proteinExistence type="predicted"/>
<keyword evidence="2" id="KW-1185">Reference proteome</keyword>
<evidence type="ECO:0000313" key="2">
    <source>
        <dbReference type="Proteomes" id="UP000594263"/>
    </source>
</evidence>
<dbReference type="AlphaFoldDB" id="A0A7N0VEQ4"/>
<protein>
    <recommendedName>
        <fullName evidence="3">Protein FAR1-RELATED SEQUENCE</fullName>
    </recommendedName>
</protein>
<name>A0A7N0VEQ4_KALFE</name>
<evidence type="ECO:0008006" key="3">
    <source>
        <dbReference type="Google" id="ProtNLM"/>
    </source>
</evidence>
<dbReference type="Proteomes" id="UP000594263">
    <property type="component" value="Unplaced"/>
</dbReference>
<accession>A0A7N0VEQ4</accession>
<dbReference type="PANTHER" id="PTHR47718:SF18">
    <property type="entry name" value="PROTEIN FAR1-RELATED SEQUENCE 5-LIKE"/>
    <property type="match status" value="1"/>
</dbReference>
<dbReference type="Gramene" id="Kaladp0769s0002.1.v1.1">
    <property type="protein sequence ID" value="Kaladp0769s0002.1.v1.1.CDS.1"/>
    <property type="gene ID" value="Kaladp0769s0002.v1.1"/>
</dbReference>
<reference evidence="1" key="1">
    <citation type="submission" date="2021-01" db="UniProtKB">
        <authorList>
            <consortium name="EnsemblPlants"/>
        </authorList>
    </citation>
    <scope>IDENTIFICATION</scope>
</reference>
<sequence>MVAIKWVGDDVYKYCRFVADRNHSLADVKYKQFLKSNRSSNFAQQSFIRQCSNLNIGSTLAHGLSKELSGGFSNVGAQKSDYKNFSRDVRAYIESTGVQMVVNKLLHKLEFCSGHVFEYYVKDGCLLRMLWADLTARKNHAAFGDVVTFDATYETNK</sequence>
<dbReference type="EnsemblPlants" id="Kaladp0769s0002.1.v1.1">
    <property type="protein sequence ID" value="Kaladp0769s0002.1.v1.1.CDS.1"/>
    <property type="gene ID" value="Kaladp0769s0002.v1.1"/>
</dbReference>